<dbReference type="EMBL" id="UYYB01098684">
    <property type="protein sequence ID" value="VDM77216.1"/>
    <property type="molecule type" value="Genomic_DNA"/>
</dbReference>
<dbReference type="AlphaFoldDB" id="A0A3P7J2M8"/>
<gene>
    <name evidence="1" type="ORF">SVUK_LOCUS12214</name>
</gene>
<proteinExistence type="predicted"/>
<name>A0A3P7J2M8_STRVU</name>
<organism evidence="1 2">
    <name type="scientific">Strongylus vulgaris</name>
    <name type="common">Blood worm</name>
    <dbReference type="NCBI Taxonomy" id="40348"/>
    <lineage>
        <taxon>Eukaryota</taxon>
        <taxon>Metazoa</taxon>
        <taxon>Ecdysozoa</taxon>
        <taxon>Nematoda</taxon>
        <taxon>Chromadorea</taxon>
        <taxon>Rhabditida</taxon>
        <taxon>Rhabditina</taxon>
        <taxon>Rhabditomorpha</taxon>
        <taxon>Strongyloidea</taxon>
        <taxon>Strongylidae</taxon>
        <taxon>Strongylus</taxon>
    </lineage>
</organism>
<sequence length="72" mass="8680">MIGLYLSRWTQPPLIFGLSRFSLKTLVHLFFLFCQRLYTRAFDSFRRFVSEDASSFSNRKNICDITRWLYDS</sequence>
<dbReference type="Proteomes" id="UP000270094">
    <property type="component" value="Unassembled WGS sequence"/>
</dbReference>
<accession>A0A3P7J2M8</accession>
<keyword evidence="2" id="KW-1185">Reference proteome</keyword>
<reference evidence="1 2" key="1">
    <citation type="submission" date="2018-11" db="EMBL/GenBank/DDBJ databases">
        <authorList>
            <consortium name="Pathogen Informatics"/>
        </authorList>
    </citation>
    <scope>NUCLEOTIDE SEQUENCE [LARGE SCALE GENOMIC DNA]</scope>
</reference>
<evidence type="ECO:0000313" key="1">
    <source>
        <dbReference type="EMBL" id="VDM77216.1"/>
    </source>
</evidence>
<protein>
    <submittedName>
        <fullName evidence="1">Uncharacterized protein</fullName>
    </submittedName>
</protein>
<evidence type="ECO:0000313" key="2">
    <source>
        <dbReference type="Proteomes" id="UP000270094"/>
    </source>
</evidence>